<evidence type="ECO:0000256" key="7">
    <source>
        <dbReference type="ARBA" id="ARBA00023004"/>
    </source>
</evidence>
<evidence type="ECO:0000256" key="2">
    <source>
        <dbReference type="ARBA" id="ARBA00004370"/>
    </source>
</evidence>
<reference evidence="11" key="1">
    <citation type="submission" date="2021-05" db="EMBL/GenBank/DDBJ databases">
        <authorList>
            <person name="Tigano A."/>
        </authorList>
    </citation>
    <scope>NUCLEOTIDE SEQUENCE</scope>
</reference>
<dbReference type="PANTHER" id="PTHR24289:SF15">
    <property type="entry name" value="CYTOCHROME P450 FAMILY 1 SUBFAMILY B MEMBER 1"/>
    <property type="match status" value="1"/>
</dbReference>
<comment type="caution">
    <text evidence="11">The sequence shown here is derived from an EMBL/GenBank/DDBJ whole genome shotgun (WGS) entry which is preliminary data.</text>
</comment>
<evidence type="ECO:0000256" key="3">
    <source>
        <dbReference type="ARBA" id="ARBA00010617"/>
    </source>
</evidence>
<keyword evidence="5 10" id="KW-0479">Metal-binding</keyword>
<evidence type="ECO:0000313" key="12">
    <source>
        <dbReference type="Proteomes" id="UP000677803"/>
    </source>
</evidence>
<sequence>MALDSEFGVKSSSSIIREWSGQVHPALVASFVFLFCLEACLWVRNLRLKRRLPGPFAWPVVGNAMQLGQMPHITFAKLAKKYGNVYQIRLGCSDVVVLNGDRAIRQALIQHSTEFAGRPNFVSFQMISGGRSLTFTNYTNQWKAHKKIAQSSLRAFSSANSQTKKTFEQHVTAEATELVQVFLQQSAHGRYFFPAHEFTVAAANIMCALCFGRRYGHDDLEFKTLLQRVGKFGETVGAGSLVDVMPWLQSFPNPVRSIYENFKNLNEEFFTFVKDKVVEHRESFNPEVTRDMSDAIINVIEHGEDSQLTKEFVEATVTDLIGAGQDTMSTVMQWIVLLLVKYQDIQAKLHGLIDKVVGRERLPSVEDRSDLAFLEAFIYETMRFTSFVPVTIPHSTTSDVTIENLHIPKDTVVFINQWSVNHDPLKWKEPHVFDPTRFLDENGALDKDKTNSVMIFSTGKRRCIGSQIAKVEMFLFTAVLLHQCSFESDPSNPVTLDCSYGLTLKPLPFSVSTRLRGKLLGLAEFGVKSSSSIIREWSGQVHPALVASFVFLFCLEACLWVRNLRLKRRLPGPFAWPVVGNAMQLGQMPHITFAKLAKKYGDVYQIRLGCSDIVVLNGDRAIRQALIQHSTEFAGRPNFVSFQSVSGGKSLTFTNYSKQWRIHRKIAQTTIRAFSSANSQTKKAFEQQIVAEATELVETFLELSTQGQFFNPAHELTVAAANVICALCFGKRYGHDDIEFRALLRQMDQFGQTVGAGSLVDVMPWLQSFPNPVRSIFRNFKCLNKEFFVFVKSKVEEHRQTFDPKVTRDMSDAIIGVFNNADTGTDLSEDHTEATVTDLIGAGMDTVSTALHWIVLLLAKHPEIQAKLHALVDGVVGRHRLPSVEDRTHMPYLDAFIYETMRFTSFVPVTIPHSTTSDVTVTGLDIPKDTVVFINQWSINHDPLRWKNPHIFDPSRFMDENGCLDKDLTNSVMIFSAGKRRCIGDQVAKVEIFLFFAILLHQCSFEKCPDQDFSLNCTYGLTLKPLDYKIRAKLRGELIKSQ</sequence>
<dbReference type="EMBL" id="CAJRST010002224">
    <property type="protein sequence ID" value="CAG5866221.1"/>
    <property type="molecule type" value="Genomic_DNA"/>
</dbReference>
<keyword evidence="4 10" id="KW-0349">Heme</keyword>
<keyword evidence="9" id="KW-0472">Membrane</keyword>
<dbReference type="GO" id="GO:0004508">
    <property type="term" value="F:steroid 17-alpha-monooxygenase activity"/>
    <property type="evidence" value="ECO:0007669"/>
    <property type="project" value="TreeGrafter"/>
</dbReference>
<evidence type="ECO:0000256" key="9">
    <source>
        <dbReference type="ARBA" id="ARBA00023136"/>
    </source>
</evidence>
<dbReference type="FunFam" id="1.10.630.10:FF:000002">
    <property type="entry name" value="Cytochrome P450 1A1"/>
    <property type="match status" value="2"/>
</dbReference>
<dbReference type="GO" id="GO:0005506">
    <property type="term" value="F:iron ion binding"/>
    <property type="evidence" value="ECO:0007669"/>
    <property type="project" value="InterPro"/>
</dbReference>
<keyword evidence="6" id="KW-0560">Oxidoreductase</keyword>
<organism evidence="11 12">
    <name type="scientific">Menidia menidia</name>
    <name type="common">Atlantic silverside</name>
    <dbReference type="NCBI Taxonomy" id="238744"/>
    <lineage>
        <taxon>Eukaryota</taxon>
        <taxon>Metazoa</taxon>
        <taxon>Chordata</taxon>
        <taxon>Craniata</taxon>
        <taxon>Vertebrata</taxon>
        <taxon>Euteleostomi</taxon>
        <taxon>Actinopterygii</taxon>
        <taxon>Neopterygii</taxon>
        <taxon>Teleostei</taxon>
        <taxon>Neoteleostei</taxon>
        <taxon>Acanthomorphata</taxon>
        <taxon>Ovalentaria</taxon>
        <taxon>Atherinomorphae</taxon>
        <taxon>Atheriniformes</taxon>
        <taxon>Atherinopsidae</taxon>
        <taxon>Menidiinae</taxon>
        <taxon>Menidia</taxon>
    </lineage>
</organism>
<dbReference type="CDD" id="cd20675">
    <property type="entry name" value="CYP1B1-like"/>
    <property type="match status" value="2"/>
</dbReference>
<dbReference type="InterPro" id="IPR002401">
    <property type="entry name" value="Cyt_P450_E_grp-I"/>
</dbReference>
<dbReference type="InterPro" id="IPR017972">
    <property type="entry name" value="Cyt_P450_CS"/>
</dbReference>
<dbReference type="GO" id="GO:0016020">
    <property type="term" value="C:membrane"/>
    <property type="evidence" value="ECO:0007669"/>
    <property type="project" value="UniProtKB-SubCell"/>
</dbReference>
<dbReference type="GO" id="GO:0020037">
    <property type="term" value="F:heme binding"/>
    <property type="evidence" value="ECO:0007669"/>
    <property type="project" value="InterPro"/>
</dbReference>
<gene>
    <name evidence="11" type="ORF">MMEN_LOCUS2967</name>
</gene>
<dbReference type="OrthoDB" id="1055148at2759"/>
<comment type="cofactor">
    <cofactor evidence="1 10">
        <name>heme</name>
        <dbReference type="ChEBI" id="CHEBI:30413"/>
    </cofactor>
</comment>
<evidence type="ECO:0000313" key="11">
    <source>
        <dbReference type="EMBL" id="CAG5866221.1"/>
    </source>
</evidence>
<dbReference type="PANTHER" id="PTHR24289">
    <property type="entry name" value="STEROID 17-ALPHA-HYDROXYLASE/17,20 LYASE"/>
    <property type="match status" value="1"/>
</dbReference>
<evidence type="ECO:0000256" key="8">
    <source>
        <dbReference type="ARBA" id="ARBA00023033"/>
    </source>
</evidence>
<name>A0A8S4APC7_9TELE</name>
<dbReference type="SUPFAM" id="SSF48264">
    <property type="entry name" value="Cytochrome P450"/>
    <property type="match status" value="2"/>
</dbReference>
<dbReference type="Proteomes" id="UP000677803">
    <property type="component" value="Unassembled WGS sequence"/>
</dbReference>
<dbReference type="Pfam" id="PF00067">
    <property type="entry name" value="p450"/>
    <property type="match status" value="2"/>
</dbReference>
<keyword evidence="12" id="KW-1185">Reference proteome</keyword>
<dbReference type="PRINTS" id="PR00463">
    <property type="entry name" value="EP450I"/>
</dbReference>
<proteinExistence type="inferred from homology"/>
<dbReference type="Gene3D" id="1.10.630.10">
    <property type="entry name" value="Cytochrome P450"/>
    <property type="match status" value="2"/>
</dbReference>
<protein>
    <submittedName>
        <fullName evidence="11">(Atlantic silverside) hypothetical protein</fullName>
    </submittedName>
</protein>
<dbReference type="GO" id="GO:0042448">
    <property type="term" value="P:progesterone metabolic process"/>
    <property type="evidence" value="ECO:0007669"/>
    <property type="project" value="TreeGrafter"/>
</dbReference>
<evidence type="ECO:0000256" key="4">
    <source>
        <dbReference type="ARBA" id="ARBA00022617"/>
    </source>
</evidence>
<dbReference type="PRINTS" id="PR00385">
    <property type="entry name" value="P450"/>
</dbReference>
<dbReference type="InterPro" id="IPR036396">
    <property type="entry name" value="Cyt_P450_sf"/>
</dbReference>
<comment type="subcellular location">
    <subcellularLocation>
        <location evidence="2">Membrane</location>
    </subcellularLocation>
</comment>
<evidence type="ECO:0000256" key="1">
    <source>
        <dbReference type="ARBA" id="ARBA00001971"/>
    </source>
</evidence>
<keyword evidence="8" id="KW-0503">Monooxygenase</keyword>
<dbReference type="AlphaFoldDB" id="A0A8S4APC7"/>
<dbReference type="InterPro" id="IPR001128">
    <property type="entry name" value="Cyt_P450"/>
</dbReference>
<comment type="similarity">
    <text evidence="3">Belongs to the cytochrome P450 family.</text>
</comment>
<dbReference type="PROSITE" id="PS00086">
    <property type="entry name" value="CYTOCHROME_P450"/>
    <property type="match status" value="2"/>
</dbReference>
<evidence type="ECO:0000256" key="5">
    <source>
        <dbReference type="ARBA" id="ARBA00022723"/>
    </source>
</evidence>
<dbReference type="GO" id="GO:0042446">
    <property type="term" value="P:hormone biosynthetic process"/>
    <property type="evidence" value="ECO:0007669"/>
    <property type="project" value="TreeGrafter"/>
</dbReference>
<keyword evidence="7 10" id="KW-0408">Iron</keyword>
<evidence type="ECO:0000256" key="6">
    <source>
        <dbReference type="ARBA" id="ARBA00023002"/>
    </source>
</evidence>
<accession>A0A8S4APC7</accession>
<evidence type="ECO:0000256" key="10">
    <source>
        <dbReference type="PIRSR" id="PIRSR602401-1"/>
    </source>
</evidence>
<feature type="binding site" description="axial binding residue" evidence="10">
    <location>
        <position position="982"/>
    </location>
    <ligand>
        <name>heme</name>
        <dbReference type="ChEBI" id="CHEBI:30413"/>
    </ligand>
    <ligandPart>
        <name>Fe</name>
        <dbReference type="ChEBI" id="CHEBI:18248"/>
    </ligandPart>
</feature>